<evidence type="ECO:0000313" key="4">
    <source>
        <dbReference type="Proteomes" id="UP001165190"/>
    </source>
</evidence>
<feature type="coiled-coil region" evidence="2">
    <location>
        <begin position="84"/>
        <end position="164"/>
    </location>
</feature>
<name>A0A9W7M604_HIBTR</name>
<accession>A0A9W7M604</accession>
<organism evidence="3 4">
    <name type="scientific">Hibiscus trionum</name>
    <name type="common">Flower of an hour</name>
    <dbReference type="NCBI Taxonomy" id="183268"/>
    <lineage>
        <taxon>Eukaryota</taxon>
        <taxon>Viridiplantae</taxon>
        <taxon>Streptophyta</taxon>
        <taxon>Embryophyta</taxon>
        <taxon>Tracheophyta</taxon>
        <taxon>Spermatophyta</taxon>
        <taxon>Magnoliopsida</taxon>
        <taxon>eudicotyledons</taxon>
        <taxon>Gunneridae</taxon>
        <taxon>Pentapetalae</taxon>
        <taxon>rosids</taxon>
        <taxon>malvids</taxon>
        <taxon>Malvales</taxon>
        <taxon>Malvaceae</taxon>
        <taxon>Malvoideae</taxon>
        <taxon>Hibiscus</taxon>
    </lineage>
</organism>
<dbReference type="PANTHER" id="PTHR23160:SF19">
    <property type="entry name" value="MYOSIN HEAVY CHAIN-RELATED PROTEIN"/>
    <property type="match status" value="1"/>
</dbReference>
<keyword evidence="4" id="KW-1185">Reference proteome</keyword>
<reference evidence="3" key="1">
    <citation type="submission" date="2023-05" db="EMBL/GenBank/DDBJ databases">
        <title>Genome and transcriptome analyses reveal genes involved in the formation of fine ridges on petal epidermal cells in Hibiscus trionum.</title>
        <authorList>
            <person name="Koshimizu S."/>
            <person name="Masuda S."/>
            <person name="Ishii T."/>
            <person name="Shirasu K."/>
            <person name="Hoshino A."/>
            <person name="Arita M."/>
        </authorList>
    </citation>
    <scope>NUCLEOTIDE SEQUENCE</scope>
    <source>
        <strain evidence="3">Hamamatsu line</strain>
    </source>
</reference>
<dbReference type="Proteomes" id="UP001165190">
    <property type="component" value="Unassembled WGS sequence"/>
</dbReference>
<protein>
    <submittedName>
        <fullName evidence="3">PROTEIN INVOLVED IN STARCH INITIATION</fullName>
    </submittedName>
</protein>
<dbReference type="EMBL" id="BSYR01000022">
    <property type="protein sequence ID" value="GMI89283.1"/>
    <property type="molecule type" value="Genomic_DNA"/>
</dbReference>
<proteinExistence type="predicted"/>
<dbReference type="OrthoDB" id="2019763at2759"/>
<feature type="coiled-coil region" evidence="2">
    <location>
        <begin position="189"/>
        <end position="220"/>
    </location>
</feature>
<comment type="caution">
    <text evidence="3">The sequence shown here is derived from an EMBL/GenBank/DDBJ whole genome shotgun (WGS) entry which is preliminary data.</text>
</comment>
<dbReference type="GO" id="GO:0007131">
    <property type="term" value="P:reciprocal meiotic recombination"/>
    <property type="evidence" value="ECO:0007669"/>
    <property type="project" value="TreeGrafter"/>
</dbReference>
<sequence>MGFASASCKHEKLEEQANLAFASQASQIEDLKLRLEERDQEVAAAQSSLSAKEDGIDKMRYESVKKSEEAEKICFELASKSWLLNEANEVIKKQQNELRELREAIQEKEEQLETSMSLRKLEEEKLKTAEAKLQQQTMEWLLAQEELKKLAEHASKHMEDANETCKDFTRVKQLLSDVRSELVSSQKSLASSRQQMEQQEQLLNQEIAELKMLMSSKENQLIQASALLKEKDEYVLKVQDELNDTKMKFSEAETVIERIAELTSRLVTAVKDEDTIVLRPVDDVGREFMHQLVDRPSNDFRLQKKQLETELKSTKESLKDKEMEVLAAQRALTTKDEDLKTVLGRLEAREKDLKRLKKEMIEGASDMNRTGEKKLQLEEVEAATSALQKLAEMSHVLLIKASTSVGADSDTSIFLQNGSDSMISMIKNDKSFDKVKTGVARLSALTEQLVKDSGIVGANRRS</sequence>
<dbReference type="AlphaFoldDB" id="A0A9W7M604"/>
<gene>
    <name evidence="3" type="ORF">HRI_002597600</name>
</gene>
<feature type="coiled-coil region" evidence="2">
    <location>
        <begin position="297"/>
        <end position="359"/>
    </location>
</feature>
<keyword evidence="1 2" id="KW-0175">Coiled coil</keyword>
<dbReference type="PANTHER" id="PTHR23160">
    <property type="entry name" value="SYNAPTONEMAL COMPLEX PROTEIN-RELATED"/>
    <property type="match status" value="1"/>
</dbReference>
<evidence type="ECO:0000256" key="1">
    <source>
        <dbReference type="ARBA" id="ARBA00023054"/>
    </source>
</evidence>
<evidence type="ECO:0000256" key="2">
    <source>
        <dbReference type="SAM" id="Coils"/>
    </source>
</evidence>
<evidence type="ECO:0000313" key="3">
    <source>
        <dbReference type="EMBL" id="GMI89283.1"/>
    </source>
</evidence>